<keyword evidence="1" id="KW-0401">Integrin</keyword>
<reference evidence="1" key="1">
    <citation type="submission" date="2022-03" db="EMBL/GenBank/DDBJ databases">
        <authorList>
            <person name="Alioto T."/>
            <person name="Alioto T."/>
            <person name="Gomez Garrido J."/>
        </authorList>
    </citation>
    <scope>NUCLEOTIDE SEQUENCE</scope>
</reference>
<name>A0AAD1R5D3_PELCU</name>
<proteinExistence type="predicted"/>
<protein>
    <submittedName>
        <fullName evidence="1">Integrin beta 1</fullName>
    </submittedName>
</protein>
<organism evidence="1 2">
    <name type="scientific">Pelobates cultripes</name>
    <name type="common">Western spadefoot toad</name>
    <dbReference type="NCBI Taxonomy" id="61616"/>
    <lineage>
        <taxon>Eukaryota</taxon>
        <taxon>Metazoa</taxon>
        <taxon>Chordata</taxon>
        <taxon>Craniata</taxon>
        <taxon>Vertebrata</taxon>
        <taxon>Euteleostomi</taxon>
        <taxon>Amphibia</taxon>
        <taxon>Batrachia</taxon>
        <taxon>Anura</taxon>
        <taxon>Pelobatoidea</taxon>
        <taxon>Pelobatidae</taxon>
        <taxon>Pelobates</taxon>
    </lineage>
</organism>
<evidence type="ECO:0000313" key="1">
    <source>
        <dbReference type="EMBL" id="CAH2223605.1"/>
    </source>
</evidence>
<sequence length="138" mass="15207">MESSVNVTIENVLMTKRMRSVEATGSVTVETVTVRLVGMEINVNSSVISPHGRSRKDAHRQMAKSAATELPNWSAIMVQAYPQVGGWRMTSFFFKFCWFFCPTSSSTGFPVFLYTTTGSFHGGILECPSTTPKERGVA</sequence>
<dbReference type="AlphaFoldDB" id="A0AAD1R5D3"/>
<keyword evidence="2" id="KW-1185">Reference proteome</keyword>
<gene>
    <name evidence="1" type="ORF">PECUL_23A040189</name>
</gene>
<accession>A0AAD1R5D3</accession>
<dbReference type="Proteomes" id="UP001295444">
    <property type="component" value="Chromosome 01"/>
</dbReference>
<evidence type="ECO:0000313" key="2">
    <source>
        <dbReference type="Proteomes" id="UP001295444"/>
    </source>
</evidence>
<dbReference type="GO" id="GO:0007229">
    <property type="term" value="P:integrin-mediated signaling pathway"/>
    <property type="evidence" value="ECO:0007669"/>
    <property type="project" value="UniProtKB-KW"/>
</dbReference>
<dbReference type="EMBL" id="OW240912">
    <property type="protein sequence ID" value="CAH2223605.1"/>
    <property type="molecule type" value="Genomic_DNA"/>
</dbReference>